<comment type="caution">
    <text evidence="1">The sequence shown here is derived from an EMBL/GenBank/DDBJ whole genome shotgun (WGS) entry which is preliminary data.</text>
</comment>
<evidence type="ECO:0000313" key="1">
    <source>
        <dbReference type="EMBL" id="KAK6742166.1"/>
    </source>
</evidence>
<dbReference type="Proteomes" id="UP001303046">
    <property type="component" value="Unassembled WGS sequence"/>
</dbReference>
<name>A0ABR1CYC4_NECAM</name>
<protein>
    <submittedName>
        <fullName evidence="1">Uncharacterized protein</fullName>
    </submittedName>
</protein>
<keyword evidence="2" id="KW-1185">Reference proteome</keyword>
<evidence type="ECO:0000313" key="2">
    <source>
        <dbReference type="Proteomes" id="UP001303046"/>
    </source>
</evidence>
<dbReference type="EMBL" id="JAVFWL010000003">
    <property type="protein sequence ID" value="KAK6742166.1"/>
    <property type="molecule type" value="Genomic_DNA"/>
</dbReference>
<accession>A0ABR1CYC4</accession>
<reference evidence="1 2" key="1">
    <citation type="submission" date="2023-08" db="EMBL/GenBank/DDBJ databases">
        <title>A Necator americanus chromosomal reference genome.</title>
        <authorList>
            <person name="Ilik V."/>
            <person name="Petrzelkova K.J."/>
            <person name="Pardy F."/>
            <person name="Fuh T."/>
            <person name="Niatou-Singa F.S."/>
            <person name="Gouil Q."/>
            <person name="Baker L."/>
            <person name="Ritchie M.E."/>
            <person name="Jex A.R."/>
            <person name="Gazzola D."/>
            <person name="Li H."/>
            <person name="Toshio Fujiwara R."/>
            <person name="Zhan B."/>
            <person name="Aroian R.V."/>
            <person name="Pafco B."/>
            <person name="Schwarz E.M."/>
        </authorList>
    </citation>
    <scope>NUCLEOTIDE SEQUENCE [LARGE SCALE GENOMIC DNA]</scope>
    <source>
        <strain evidence="1 2">Aroian</strain>
        <tissue evidence="1">Whole animal</tissue>
    </source>
</reference>
<sequence>MDFKKDVPDFHMKLTRSSEAMLRSPSMVHAYNFFAERHSLSYFVPLTSVAMEKTALYSRTIDNNPCCFLKHHRSYALKIGLKVIISGDITAMISLLTE</sequence>
<organism evidence="1 2">
    <name type="scientific">Necator americanus</name>
    <name type="common">Human hookworm</name>
    <dbReference type="NCBI Taxonomy" id="51031"/>
    <lineage>
        <taxon>Eukaryota</taxon>
        <taxon>Metazoa</taxon>
        <taxon>Ecdysozoa</taxon>
        <taxon>Nematoda</taxon>
        <taxon>Chromadorea</taxon>
        <taxon>Rhabditida</taxon>
        <taxon>Rhabditina</taxon>
        <taxon>Rhabditomorpha</taxon>
        <taxon>Strongyloidea</taxon>
        <taxon>Ancylostomatidae</taxon>
        <taxon>Bunostominae</taxon>
        <taxon>Necator</taxon>
    </lineage>
</organism>
<gene>
    <name evidence="1" type="primary">Necator_chrIII.g10574</name>
    <name evidence="1" type="ORF">RB195_009809</name>
</gene>
<proteinExistence type="predicted"/>